<dbReference type="eggNOG" id="COG3113">
    <property type="taxonomic scope" value="Bacteria"/>
</dbReference>
<feature type="transmembrane region" description="Helical" evidence="1">
    <location>
        <begin position="156"/>
        <end position="175"/>
    </location>
</feature>
<dbReference type="STRING" id="459349.CLOAM1095"/>
<dbReference type="InterPro" id="IPR058548">
    <property type="entry name" value="MlaB-like_STAS"/>
</dbReference>
<feature type="transmembrane region" description="Helical" evidence="1">
    <location>
        <begin position="187"/>
        <end position="210"/>
    </location>
</feature>
<dbReference type="HOGENOM" id="CLU_045686_0_0_0"/>
<feature type="transmembrane region" description="Helical" evidence="1">
    <location>
        <begin position="299"/>
        <end position="322"/>
    </location>
</feature>
<name>B0VHY7_CLOAI</name>
<feature type="transmembrane region" description="Helical" evidence="1">
    <location>
        <begin position="258"/>
        <end position="279"/>
    </location>
</feature>
<accession>B0VHY7</accession>
<evidence type="ECO:0000256" key="1">
    <source>
        <dbReference type="RuleBase" id="RU362044"/>
    </source>
</evidence>
<keyword evidence="1" id="KW-1133">Transmembrane helix</keyword>
<dbReference type="InterPro" id="IPR036513">
    <property type="entry name" value="STAS_dom_sf"/>
</dbReference>
<dbReference type="AlphaFoldDB" id="B0VHY7"/>
<comment type="similarity">
    <text evidence="1">Belongs to the MlaE permease family.</text>
</comment>
<feature type="domain" description="STAS" evidence="2">
    <location>
        <begin position="9"/>
        <end position="112"/>
    </location>
</feature>
<organism evidence="3 4">
    <name type="scientific">Cloacimonas acidaminovorans (strain Evry)</name>
    <dbReference type="NCBI Taxonomy" id="459349"/>
    <lineage>
        <taxon>Bacteria</taxon>
        <taxon>Pseudomonadati</taxon>
        <taxon>Candidatus Cloacimonadota</taxon>
        <taxon>Candidatus Cloacimonadia</taxon>
        <taxon>Candidatus Cloacimonadales</taxon>
        <taxon>Candidatus Cloacimonadaceae</taxon>
        <taxon>Candidatus Cloacimonas</taxon>
    </lineage>
</organism>
<dbReference type="PANTHER" id="PTHR30188:SF3">
    <property type="entry name" value="ABC TRANSPORTER PERMEASE"/>
    <property type="match status" value="1"/>
</dbReference>
<feature type="transmembrane region" description="Helical" evidence="1">
    <location>
        <begin position="334"/>
        <end position="357"/>
    </location>
</feature>
<keyword evidence="4" id="KW-1185">Reference proteome</keyword>
<gene>
    <name evidence="3" type="ordered locus">CLOAM1095</name>
</gene>
<dbReference type="Pfam" id="PF02405">
    <property type="entry name" value="MlaE"/>
    <property type="match status" value="1"/>
</dbReference>
<dbReference type="Pfam" id="PF13466">
    <property type="entry name" value="STAS_2"/>
    <property type="match status" value="1"/>
</dbReference>
<dbReference type="InterPro" id="IPR002645">
    <property type="entry name" value="STAS_dom"/>
</dbReference>
<dbReference type="EMBL" id="CU466930">
    <property type="protein sequence ID" value="CAO80958.1"/>
    <property type="molecule type" value="Genomic_DNA"/>
</dbReference>
<dbReference type="GO" id="GO:0043190">
    <property type="term" value="C:ATP-binding cassette (ABC) transporter complex"/>
    <property type="evidence" value="ECO:0007669"/>
    <property type="project" value="InterPro"/>
</dbReference>
<dbReference type="PROSITE" id="PS50801">
    <property type="entry name" value="STAS"/>
    <property type="match status" value="1"/>
</dbReference>
<dbReference type="Gene3D" id="3.30.750.24">
    <property type="entry name" value="STAS domain"/>
    <property type="match status" value="1"/>
</dbReference>
<dbReference type="SUPFAM" id="SSF52091">
    <property type="entry name" value="SpoIIaa-like"/>
    <property type="match status" value="1"/>
</dbReference>
<dbReference type="InterPro" id="IPR003453">
    <property type="entry name" value="ABC_MlaE_roteobac"/>
</dbReference>
<evidence type="ECO:0000259" key="2">
    <source>
        <dbReference type="PROSITE" id="PS50801"/>
    </source>
</evidence>
<sequence>MSCKIVNNILYLEGSLNAETVPETFIEVNSLLKHQSPNTIDLSNINVLDSAGVAFLDELNTRLSAEGILLFQGATPEIQEVIDSFSSLKIKVPAPERKMGFFEKIGDSLVLAGQNFYNVMLLASEVFYWAVIGIFSRKGQRKGSFTIQCSLLGSQALPILSLLSFIVGFILSLQASVQLANFGANVFIADLMAFAMVREIAPLITAIIVAGRSGSAIASEIATMQVTEEIDALKTMALSPVRYVVVPKFHAITVVMPILVMFSILVSEIGGGLIAIDYLDLSVYTFVQRSINVLTLKDLVTSFGKSVIFAWTIVIIGAYCGFQVKGGAEGVGKATTSSVVASIFAVIIWDAIFSLLYL</sequence>
<proteinExistence type="inferred from homology"/>
<dbReference type="Proteomes" id="UP000002019">
    <property type="component" value="Chromosome"/>
</dbReference>
<dbReference type="GO" id="GO:0005548">
    <property type="term" value="F:phospholipid transporter activity"/>
    <property type="evidence" value="ECO:0007669"/>
    <property type="project" value="TreeGrafter"/>
</dbReference>
<feature type="transmembrane region" description="Helical" evidence="1">
    <location>
        <begin position="116"/>
        <end position="135"/>
    </location>
</feature>
<reference evidence="3 4" key="1">
    <citation type="journal article" date="2008" name="J. Bacteriol.">
        <title>'Candidatus Cloacamonas acidaminovorans': genome sequence reconstruction provides a first glimpse of a new bacterial division.</title>
        <authorList>
            <person name="Pelletier E."/>
            <person name="Kreimeyer A."/>
            <person name="Bocs S."/>
            <person name="Rouy Z."/>
            <person name="Gyapay G."/>
            <person name="Chouari R."/>
            <person name="Riviere D."/>
            <person name="Ganesan A."/>
            <person name="Daegelen P."/>
            <person name="Sghir A."/>
            <person name="Cohen G.N."/>
            <person name="Medigue C."/>
            <person name="Weissenbach J."/>
            <person name="Le Paslier D."/>
        </authorList>
    </citation>
    <scope>NUCLEOTIDE SEQUENCE [LARGE SCALE GENOMIC DNA]</scope>
    <source>
        <strain evidence="4">Evry</strain>
    </source>
</reference>
<keyword evidence="1" id="KW-0472">Membrane</keyword>
<dbReference type="OrthoDB" id="9805022at2"/>
<evidence type="ECO:0000313" key="4">
    <source>
        <dbReference type="Proteomes" id="UP000002019"/>
    </source>
</evidence>
<dbReference type="NCBIfam" id="TIGR00056">
    <property type="entry name" value="MlaE family lipid ABC transporter permease subunit"/>
    <property type="match status" value="1"/>
</dbReference>
<keyword evidence="1" id="KW-0812">Transmembrane</keyword>
<protein>
    <submittedName>
        <fullName evidence="3">Transporter, putative (Modular protein)</fullName>
    </submittedName>
</protein>
<evidence type="ECO:0000313" key="3">
    <source>
        <dbReference type="EMBL" id="CAO80958.1"/>
    </source>
</evidence>
<dbReference type="RefSeq" id="WP_015424816.1">
    <property type="nucleotide sequence ID" value="NC_020449.1"/>
</dbReference>
<dbReference type="InterPro" id="IPR030802">
    <property type="entry name" value="Permease_MalE"/>
</dbReference>
<dbReference type="PANTHER" id="PTHR30188">
    <property type="entry name" value="ABC TRANSPORTER PERMEASE PROTEIN-RELATED"/>
    <property type="match status" value="1"/>
</dbReference>
<dbReference type="KEGG" id="caci:CLOAM1095"/>
<dbReference type="eggNOG" id="COG0767">
    <property type="taxonomic scope" value="Bacteria"/>
</dbReference>